<dbReference type="GO" id="GO:0022857">
    <property type="term" value="F:transmembrane transporter activity"/>
    <property type="evidence" value="ECO:0007669"/>
    <property type="project" value="InterPro"/>
</dbReference>
<protein>
    <recommendedName>
        <fullName evidence="7">Major facilitator superfamily (MFS) profile domain-containing protein</fullName>
    </recommendedName>
</protein>
<dbReference type="PRINTS" id="PR00171">
    <property type="entry name" value="SUGRTRNSPORT"/>
</dbReference>
<dbReference type="Pfam" id="PF00083">
    <property type="entry name" value="Sugar_tr"/>
    <property type="match status" value="1"/>
</dbReference>
<feature type="transmembrane region" description="Helical" evidence="6">
    <location>
        <begin position="87"/>
        <end position="107"/>
    </location>
</feature>
<dbReference type="InterPro" id="IPR050549">
    <property type="entry name" value="MFS_Trehalose_Transporter"/>
</dbReference>
<feature type="transmembrane region" description="Helical" evidence="6">
    <location>
        <begin position="331"/>
        <end position="353"/>
    </location>
</feature>
<comment type="caution">
    <text evidence="8">The sequence shown here is derived from an EMBL/GenBank/DDBJ whole genome shotgun (WGS) entry which is preliminary data.</text>
</comment>
<dbReference type="SUPFAM" id="SSF103473">
    <property type="entry name" value="MFS general substrate transporter"/>
    <property type="match status" value="1"/>
</dbReference>
<gene>
    <name evidence="8" type="ORF">RI129_013240</name>
</gene>
<dbReference type="InterPro" id="IPR020846">
    <property type="entry name" value="MFS_dom"/>
</dbReference>
<evidence type="ECO:0000259" key="7">
    <source>
        <dbReference type="PROSITE" id="PS50850"/>
    </source>
</evidence>
<dbReference type="GO" id="GO:0016020">
    <property type="term" value="C:membrane"/>
    <property type="evidence" value="ECO:0007669"/>
    <property type="project" value="UniProtKB-SubCell"/>
</dbReference>
<proteinExistence type="predicted"/>
<evidence type="ECO:0000256" key="3">
    <source>
        <dbReference type="ARBA" id="ARBA00022989"/>
    </source>
</evidence>
<dbReference type="InterPro" id="IPR005828">
    <property type="entry name" value="MFS_sugar_transport-like"/>
</dbReference>
<evidence type="ECO:0000256" key="5">
    <source>
        <dbReference type="ARBA" id="ARBA00023180"/>
    </source>
</evidence>
<feature type="transmembrane region" description="Helical" evidence="6">
    <location>
        <begin position="433"/>
        <end position="450"/>
    </location>
</feature>
<keyword evidence="9" id="KW-1185">Reference proteome</keyword>
<dbReference type="InterPro" id="IPR003663">
    <property type="entry name" value="Sugar/inositol_transpt"/>
</dbReference>
<feature type="transmembrane region" description="Helical" evidence="6">
    <location>
        <begin position="398"/>
        <end position="421"/>
    </location>
</feature>
<keyword evidence="2 6" id="KW-0812">Transmembrane</keyword>
<feature type="transmembrane region" description="Helical" evidence="6">
    <location>
        <begin position="60"/>
        <end position="80"/>
    </location>
</feature>
<feature type="domain" description="Major facilitator superfamily (MFS) profile" evidence="7">
    <location>
        <begin position="13"/>
        <end position="454"/>
    </location>
</feature>
<reference evidence="8 9" key="1">
    <citation type="journal article" date="2024" name="Insects">
        <title>An Improved Chromosome-Level Genome Assembly of the Firefly Pyrocoelia pectoralis.</title>
        <authorList>
            <person name="Fu X."/>
            <person name="Meyer-Rochow V.B."/>
            <person name="Ballantyne L."/>
            <person name="Zhu X."/>
        </authorList>
    </citation>
    <scope>NUCLEOTIDE SEQUENCE [LARGE SCALE GENOMIC DNA]</scope>
    <source>
        <strain evidence="8">XCY_ONT2</strain>
    </source>
</reference>
<evidence type="ECO:0000256" key="4">
    <source>
        <dbReference type="ARBA" id="ARBA00023136"/>
    </source>
</evidence>
<feature type="transmembrane region" description="Helical" evidence="6">
    <location>
        <begin position="12"/>
        <end position="40"/>
    </location>
</feature>
<evidence type="ECO:0000256" key="1">
    <source>
        <dbReference type="ARBA" id="ARBA00004141"/>
    </source>
</evidence>
<dbReference type="FunFam" id="1.20.1250.20:FF:000249">
    <property type="entry name" value="facilitated trehalose transporter Tret1"/>
    <property type="match status" value="1"/>
</dbReference>
<dbReference type="AlphaFoldDB" id="A0AAN7Z7K3"/>
<keyword evidence="5" id="KW-0325">Glycoprotein</keyword>
<name>A0AAN7Z7K3_9COLE</name>
<feature type="transmembrane region" description="Helical" evidence="6">
    <location>
        <begin position="266"/>
        <end position="290"/>
    </location>
</feature>
<feature type="transmembrane region" description="Helical" evidence="6">
    <location>
        <begin position="174"/>
        <end position="192"/>
    </location>
</feature>
<dbReference type="PROSITE" id="PS50850">
    <property type="entry name" value="MFS"/>
    <property type="match status" value="1"/>
</dbReference>
<evidence type="ECO:0000313" key="8">
    <source>
        <dbReference type="EMBL" id="KAK5638945.1"/>
    </source>
</evidence>
<feature type="transmembrane region" description="Helical" evidence="6">
    <location>
        <begin position="146"/>
        <end position="168"/>
    </location>
</feature>
<accession>A0AAN7Z7K3</accession>
<dbReference type="Proteomes" id="UP001329430">
    <property type="component" value="Chromosome 10"/>
</dbReference>
<dbReference type="PANTHER" id="PTHR48021">
    <property type="match status" value="1"/>
</dbReference>
<dbReference type="Gene3D" id="1.20.1250.20">
    <property type="entry name" value="MFS general substrate transporter like domains"/>
    <property type="match status" value="1"/>
</dbReference>
<comment type="subcellular location">
    <subcellularLocation>
        <location evidence="1">Membrane</location>
        <topology evidence="1">Multi-pass membrane protein</topology>
    </subcellularLocation>
</comment>
<evidence type="ECO:0000313" key="9">
    <source>
        <dbReference type="Proteomes" id="UP001329430"/>
    </source>
</evidence>
<organism evidence="8 9">
    <name type="scientific">Pyrocoelia pectoralis</name>
    <dbReference type="NCBI Taxonomy" id="417401"/>
    <lineage>
        <taxon>Eukaryota</taxon>
        <taxon>Metazoa</taxon>
        <taxon>Ecdysozoa</taxon>
        <taxon>Arthropoda</taxon>
        <taxon>Hexapoda</taxon>
        <taxon>Insecta</taxon>
        <taxon>Pterygota</taxon>
        <taxon>Neoptera</taxon>
        <taxon>Endopterygota</taxon>
        <taxon>Coleoptera</taxon>
        <taxon>Polyphaga</taxon>
        <taxon>Elateriformia</taxon>
        <taxon>Elateroidea</taxon>
        <taxon>Lampyridae</taxon>
        <taxon>Lampyrinae</taxon>
        <taxon>Pyrocoelia</taxon>
    </lineage>
</organism>
<evidence type="ECO:0000256" key="6">
    <source>
        <dbReference type="SAM" id="Phobius"/>
    </source>
</evidence>
<keyword evidence="4 6" id="KW-0472">Membrane</keyword>
<keyword evidence="3 6" id="KW-1133">Transmembrane helix</keyword>
<feature type="transmembrane region" description="Helical" evidence="6">
    <location>
        <begin position="113"/>
        <end position="134"/>
    </location>
</feature>
<dbReference type="EMBL" id="JAVRBK010000010">
    <property type="protein sequence ID" value="KAK5638945.1"/>
    <property type="molecule type" value="Genomic_DNA"/>
</dbReference>
<evidence type="ECO:0000256" key="2">
    <source>
        <dbReference type="ARBA" id="ARBA00022692"/>
    </source>
</evidence>
<sequence length="491" mass="54746">MDNQASASTFKVLLPQCVAAFFVSSLHILVGQIIAFSGIIVPQLFEDTNGIIKITEADGAWIASAPVFSGLVAAIVGGILSDYIGRLKTLILAGIPGIIGAILIATATNLSMIIWGRLIMGISWMFISVATPIYTSEISRPDMRGFLLTFLQVFLAVGSVLVYLKGWIMTWRLVSWLSILYIVIPSILIMFMPESAPWLMSKGRDDRARKSLEWLNCNYPDFQEKVDKEMCMLQAEREEKLKQTTERITLKEYFKMFLLPTFYKPFLIITGIFTLQQFTGIYVLLFNSVIFFKDVGTEIDPYLASVCICSVKVAMSGVNTWLMKRFNRRPLLIVSAAGMAICMGLSGMFTQWIQQGSSINSWIPVSLVLLYILFGAVGIMSVPFLVAGELFPLAIRGIAYSLIITVANVMTFTALQCYFPLYHALGGSAGLQYLFAGISIAVLIFIYVFLPETHKFKLSEIENHFWKHNTYLFVKNKVAPTSDNVQTNSAI</sequence>
<dbReference type="PANTHER" id="PTHR48021:SF24">
    <property type="entry name" value="MAJOR FACILITATOR SUPERFAMILY (MFS) PROFILE DOMAIN-CONTAINING PROTEIN"/>
    <property type="match status" value="1"/>
</dbReference>
<feature type="transmembrane region" description="Helical" evidence="6">
    <location>
        <begin position="365"/>
        <end position="386"/>
    </location>
</feature>
<dbReference type="InterPro" id="IPR036259">
    <property type="entry name" value="MFS_trans_sf"/>
</dbReference>